<dbReference type="GO" id="GO:0006104">
    <property type="term" value="P:succinyl-CoA metabolic process"/>
    <property type="evidence" value="ECO:0007669"/>
    <property type="project" value="TreeGrafter"/>
</dbReference>
<dbReference type="SUPFAM" id="SSF56059">
    <property type="entry name" value="Glutathione synthetase ATP-binding domain-like"/>
    <property type="match status" value="1"/>
</dbReference>
<reference evidence="11" key="1">
    <citation type="submission" date="2022-12" db="EMBL/GenBank/DDBJ databases">
        <authorList>
            <person name="Petersen C."/>
        </authorList>
    </citation>
    <scope>NUCLEOTIDE SEQUENCE</scope>
    <source>
        <strain evidence="11">IBT 30728</strain>
    </source>
</reference>
<evidence type="ECO:0000256" key="1">
    <source>
        <dbReference type="ARBA" id="ARBA00005064"/>
    </source>
</evidence>
<comment type="pathway">
    <text evidence="1">Carbohydrate metabolism; tricarboxylic acid cycle; succinate from succinyl-CoA (ligase route): step 1/1.</text>
</comment>
<dbReference type="FunFam" id="3.40.50.261:FF:000001">
    <property type="entry name" value="Succinate--CoA ligase [ADP-forming] subunit beta"/>
    <property type="match status" value="1"/>
</dbReference>
<evidence type="ECO:0000256" key="4">
    <source>
        <dbReference type="ARBA" id="ARBA00022723"/>
    </source>
</evidence>
<dbReference type="Pfam" id="PF00549">
    <property type="entry name" value="Ligase_CoA"/>
    <property type="match status" value="1"/>
</dbReference>
<comment type="caution">
    <text evidence="11">The sequence shown here is derived from an EMBL/GenBank/DDBJ whole genome shotgun (WGS) entry which is preliminary data.</text>
</comment>
<dbReference type="RefSeq" id="XP_056792838.1">
    <property type="nucleotide sequence ID" value="XM_056932879.1"/>
</dbReference>
<dbReference type="GO" id="GO:0005524">
    <property type="term" value="F:ATP binding"/>
    <property type="evidence" value="ECO:0007669"/>
    <property type="project" value="UniProtKB-UniRule"/>
</dbReference>
<sequence>MPGALRSIFKVSQVRGRLFKAQVRRLSLLEYHSHKLLKDFDIPVPRGFVVETPEEAREVVAKINAPSVVKAQVLAGGRGKGKYESDGKGGVRIMSSGIEAFENASRMIGYYLETKQTPPGGLLVKKLYIYKAVDVAQEYYVALTFDRDRSMPVLLISNVGGVDIESNADKLEHYWFDMTHGITDEIVAYIQAQLGFSDQEMGVISHILRQMVKLFREKDATLLELNPLVRTCEGQFVCLDAKFTFDNSARFRQAEIFGLEEHLPDEEDEYEASQAGLSYVRLNGDIGNLVNGAGLAMATNDLVSLYGGKCANFLDVGGGATRQTLLKAFEILNRDTRIRGILINIYGGIVRCDMIAESIVAAAKQLKGFKVPVVIRLQGTNSDQGLELVPHLFSPLTIYSSVMRWNIETVILISGRQIAKSALDNVIVEPDFELAAEKIVNATKHSPQRG</sequence>
<accession>A0A9X0BZE4</accession>
<dbReference type="GO" id="GO:0005739">
    <property type="term" value="C:mitochondrion"/>
    <property type="evidence" value="ECO:0007669"/>
    <property type="project" value="TreeGrafter"/>
</dbReference>
<dbReference type="PROSITE" id="PS01217">
    <property type="entry name" value="SUCCINYL_COA_LIG_3"/>
    <property type="match status" value="1"/>
</dbReference>
<dbReference type="InterPro" id="IPR013650">
    <property type="entry name" value="ATP-grasp_succ-CoA_synth-type"/>
</dbReference>
<dbReference type="PANTHER" id="PTHR11815">
    <property type="entry name" value="SUCCINYL-COA SYNTHETASE BETA CHAIN"/>
    <property type="match status" value="1"/>
</dbReference>
<dbReference type="GeneID" id="81623128"/>
<dbReference type="Pfam" id="PF08442">
    <property type="entry name" value="ATP-grasp_2"/>
    <property type="match status" value="1"/>
</dbReference>
<evidence type="ECO:0000259" key="10">
    <source>
        <dbReference type="PROSITE" id="PS50975"/>
    </source>
</evidence>
<evidence type="ECO:0000313" key="12">
    <source>
        <dbReference type="Proteomes" id="UP001148312"/>
    </source>
</evidence>
<dbReference type="InterPro" id="IPR005811">
    <property type="entry name" value="SUCC_ACL_C"/>
</dbReference>
<dbReference type="GO" id="GO:0006099">
    <property type="term" value="P:tricarboxylic acid cycle"/>
    <property type="evidence" value="ECO:0007669"/>
    <property type="project" value="UniProtKB-KW"/>
</dbReference>
<evidence type="ECO:0000256" key="3">
    <source>
        <dbReference type="ARBA" id="ARBA00022598"/>
    </source>
</evidence>
<dbReference type="InterPro" id="IPR013815">
    <property type="entry name" value="ATP_grasp_subdomain_1"/>
</dbReference>
<evidence type="ECO:0000313" key="11">
    <source>
        <dbReference type="EMBL" id="KAJ5491710.1"/>
    </source>
</evidence>
<dbReference type="GO" id="GO:0004775">
    <property type="term" value="F:succinate-CoA ligase (ADP-forming) activity"/>
    <property type="evidence" value="ECO:0007669"/>
    <property type="project" value="TreeGrafter"/>
</dbReference>
<keyword evidence="4" id="KW-0479">Metal-binding</keyword>
<dbReference type="Gene3D" id="3.30.470.20">
    <property type="entry name" value="ATP-grasp fold, B domain"/>
    <property type="match status" value="1"/>
</dbReference>
<feature type="domain" description="ATP-grasp" evidence="10">
    <location>
        <begin position="34"/>
        <end position="79"/>
    </location>
</feature>
<dbReference type="GO" id="GO:0046872">
    <property type="term" value="F:metal ion binding"/>
    <property type="evidence" value="ECO:0007669"/>
    <property type="project" value="UniProtKB-KW"/>
</dbReference>
<dbReference type="Proteomes" id="UP001148312">
    <property type="component" value="Unassembled WGS sequence"/>
</dbReference>
<dbReference type="InterPro" id="IPR017866">
    <property type="entry name" value="Succ-CoA_synthase_bsu_CS"/>
</dbReference>
<keyword evidence="7" id="KW-0460">Magnesium</keyword>
<dbReference type="NCBIfam" id="NF001913">
    <property type="entry name" value="PRK00696.1"/>
    <property type="match status" value="1"/>
</dbReference>
<proteinExistence type="predicted"/>
<evidence type="ECO:0000256" key="5">
    <source>
        <dbReference type="ARBA" id="ARBA00022741"/>
    </source>
</evidence>
<evidence type="ECO:0000256" key="8">
    <source>
        <dbReference type="ARBA" id="ARBA00022946"/>
    </source>
</evidence>
<dbReference type="InterPro" id="IPR005809">
    <property type="entry name" value="Succ_CoA_ligase-like_bsu"/>
</dbReference>
<evidence type="ECO:0000256" key="9">
    <source>
        <dbReference type="PROSITE-ProRule" id="PRU00409"/>
    </source>
</evidence>
<gene>
    <name evidence="11" type="ORF">N7539_003277</name>
</gene>
<name>A0A9X0BZE4_9EURO</name>
<dbReference type="Gene3D" id="3.40.50.261">
    <property type="entry name" value="Succinyl-CoA synthetase domains"/>
    <property type="match status" value="1"/>
</dbReference>
<dbReference type="InterPro" id="IPR016102">
    <property type="entry name" value="Succinyl-CoA_synth-like"/>
</dbReference>
<keyword evidence="8" id="KW-0809">Transit peptide</keyword>
<dbReference type="PIRSF" id="PIRSF001554">
    <property type="entry name" value="SucCS_beta"/>
    <property type="match status" value="1"/>
</dbReference>
<keyword evidence="2" id="KW-0816">Tricarboxylic acid cycle</keyword>
<dbReference type="AlphaFoldDB" id="A0A9X0BZE4"/>
<keyword evidence="5 9" id="KW-0547">Nucleotide-binding</keyword>
<dbReference type="GO" id="GO:0042709">
    <property type="term" value="C:succinate-CoA ligase complex"/>
    <property type="evidence" value="ECO:0007669"/>
    <property type="project" value="TreeGrafter"/>
</dbReference>
<evidence type="ECO:0000256" key="6">
    <source>
        <dbReference type="ARBA" id="ARBA00022840"/>
    </source>
</evidence>
<dbReference type="InterPro" id="IPR011761">
    <property type="entry name" value="ATP-grasp"/>
</dbReference>
<protein>
    <submittedName>
        <fullName evidence="11">Succinate--CoA ligase subunit beta</fullName>
    </submittedName>
</protein>
<organism evidence="11 12">
    <name type="scientific">Penicillium diatomitis</name>
    <dbReference type="NCBI Taxonomy" id="2819901"/>
    <lineage>
        <taxon>Eukaryota</taxon>
        <taxon>Fungi</taxon>
        <taxon>Dikarya</taxon>
        <taxon>Ascomycota</taxon>
        <taxon>Pezizomycotina</taxon>
        <taxon>Eurotiomycetes</taxon>
        <taxon>Eurotiomycetidae</taxon>
        <taxon>Eurotiales</taxon>
        <taxon>Aspergillaceae</taxon>
        <taxon>Penicillium</taxon>
    </lineage>
</organism>
<dbReference type="PROSITE" id="PS50975">
    <property type="entry name" value="ATP_GRASP"/>
    <property type="match status" value="1"/>
</dbReference>
<dbReference type="SUPFAM" id="SSF52210">
    <property type="entry name" value="Succinyl-CoA synthetase domains"/>
    <property type="match status" value="1"/>
</dbReference>
<reference evidence="11" key="2">
    <citation type="journal article" date="2023" name="IMA Fungus">
        <title>Comparative genomic study of the Penicillium genus elucidates a diverse pangenome and 15 lateral gene transfer events.</title>
        <authorList>
            <person name="Petersen C."/>
            <person name="Sorensen T."/>
            <person name="Nielsen M.R."/>
            <person name="Sondergaard T.E."/>
            <person name="Sorensen J.L."/>
            <person name="Fitzpatrick D.A."/>
            <person name="Frisvad J.C."/>
            <person name="Nielsen K.L."/>
        </authorList>
    </citation>
    <scope>NUCLEOTIDE SEQUENCE</scope>
    <source>
        <strain evidence="11">IBT 30728</strain>
    </source>
</reference>
<evidence type="ECO:0000256" key="2">
    <source>
        <dbReference type="ARBA" id="ARBA00022532"/>
    </source>
</evidence>
<keyword evidence="6 9" id="KW-0067">ATP-binding</keyword>
<dbReference type="PANTHER" id="PTHR11815:SF1">
    <property type="entry name" value="SUCCINATE--COA LIGASE [ADP-FORMING] SUBUNIT BETA, MITOCHONDRIAL"/>
    <property type="match status" value="1"/>
</dbReference>
<dbReference type="Gene3D" id="3.30.1490.20">
    <property type="entry name" value="ATP-grasp fold, A domain"/>
    <property type="match status" value="1"/>
</dbReference>
<keyword evidence="3 11" id="KW-0436">Ligase</keyword>
<evidence type="ECO:0000256" key="7">
    <source>
        <dbReference type="ARBA" id="ARBA00022842"/>
    </source>
</evidence>
<keyword evidence="12" id="KW-1185">Reference proteome</keyword>
<dbReference type="EMBL" id="JAPWDQ010000003">
    <property type="protein sequence ID" value="KAJ5491710.1"/>
    <property type="molecule type" value="Genomic_DNA"/>
</dbReference>